<reference evidence="2 3" key="1">
    <citation type="submission" date="2016-01" db="EMBL/GenBank/DDBJ databases">
        <title>Draft Genome Sequences of Seven Thermophilic Sporeformers Isolated from Foods.</title>
        <authorList>
            <person name="Berendsen E.M."/>
            <person name="Wells-Bennik M.H."/>
            <person name="Krawcyk A.O."/>
            <person name="De Jong A."/>
            <person name="Holsappel S."/>
            <person name="Eijlander R.T."/>
            <person name="Kuipers O.P."/>
        </authorList>
    </citation>
    <scope>NUCLEOTIDE SEQUENCE [LARGE SCALE GENOMIC DNA]</scope>
    <source>
        <strain evidence="2 3">B4110</strain>
    </source>
</reference>
<dbReference type="Pfam" id="PF05136">
    <property type="entry name" value="Phage_portal_2"/>
    <property type="match status" value="1"/>
</dbReference>
<evidence type="ECO:0000313" key="2">
    <source>
        <dbReference type="EMBL" id="KYD24605.1"/>
    </source>
</evidence>
<organism evidence="2 3">
    <name type="scientific">Parageobacillus toebii</name>
    <dbReference type="NCBI Taxonomy" id="153151"/>
    <lineage>
        <taxon>Bacteria</taxon>
        <taxon>Bacillati</taxon>
        <taxon>Bacillota</taxon>
        <taxon>Bacilli</taxon>
        <taxon>Bacillales</taxon>
        <taxon>Anoxybacillaceae</taxon>
        <taxon>Parageobacillus</taxon>
    </lineage>
</organism>
<dbReference type="InterPro" id="IPR006429">
    <property type="entry name" value="Phage_lambda_portal"/>
</dbReference>
<dbReference type="RefSeq" id="WP_062678883.1">
    <property type="nucleotide sequence ID" value="NZ_LQYW01000149.1"/>
</dbReference>
<sequence length="479" mass="54793">MNWLDKAIAFISPSLAYKREAWRKAYEELRNYDAGMNDRLNAGWRVVNSTAEQTDGAYRDIIRARARDLERNSDIQESIIGAFERNVVGTGFKLQAKTNDEELNAKIEKLWKEWCKPRNCDVTFQQSFDEMCRMAVRRTKIDGGIIFIKRYTKDGIIPFSLQIREVDDLDTMQTGRDGKRIINGIEYNEFNRPIAYYFKKYDVNGYYSGESERIEANDVIFLWKKKRPSQIREMSEMAPTITRIRDINSYMEAVSVKERVAACLSVFIRRQSPAPGASFGRQGRSSSNTYEGKTLSPGMIMELNPGDDISVVNPAGQGASAADFVRLQQRLAGSGQGISYEAISRDMSQVNYSSARQGLLEDQKTYQIEQKFLIDHLLTEVYETFLISAVLSGALNIKDFWNKKKEYMQHEWTPPGMKWIDPLKEATANKISLETNQTTLAEIAASSGQDWREIIDQRAKEIEYMKQKGVIGFGETSQK</sequence>
<feature type="region of interest" description="Disordered" evidence="1">
    <location>
        <begin position="274"/>
        <end position="296"/>
    </location>
</feature>
<proteinExistence type="predicted"/>
<protein>
    <recommendedName>
        <fullName evidence="4">Phage portal protein</fullName>
    </recommendedName>
</protein>
<dbReference type="AlphaFoldDB" id="A0A150MJX4"/>
<dbReference type="NCBIfam" id="TIGR01539">
    <property type="entry name" value="portal_lambda"/>
    <property type="match status" value="1"/>
</dbReference>
<evidence type="ECO:0000256" key="1">
    <source>
        <dbReference type="SAM" id="MobiDB-lite"/>
    </source>
</evidence>
<dbReference type="EMBL" id="LQYW01000149">
    <property type="protein sequence ID" value="KYD24605.1"/>
    <property type="molecule type" value="Genomic_DNA"/>
</dbReference>
<comment type="caution">
    <text evidence="2">The sequence shown here is derived from an EMBL/GenBank/DDBJ whole genome shotgun (WGS) entry which is preliminary data.</text>
</comment>
<dbReference type="PATRIC" id="fig|153151.4.peg.1278"/>
<evidence type="ECO:0000313" key="3">
    <source>
        <dbReference type="Proteomes" id="UP000075324"/>
    </source>
</evidence>
<dbReference type="Proteomes" id="UP000075324">
    <property type="component" value="Unassembled WGS sequence"/>
</dbReference>
<dbReference type="GO" id="GO:0019068">
    <property type="term" value="P:virion assembly"/>
    <property type="evidence" value="ECO:0007669"/>
    <property type="project" value="InterPro"/>
</dbReference>
<evidence type="ECO:0008006" key="4">
    <source>
        <dbReference type="Google" id="ProtNLM"/>
    </source>
</evidence>
<name>A0A150MJX4_9BACL</name>
<accession>A0A150MJX4</accession>
<dbReference type="GO" id="GO:0005198">
    <property type="term" value="F:structural molecule activity"/>
    <property type="evidence" value="ECO:0007669"/>
    <property type="project" value="InterPro"/>
</dbReference>
<gene>
    <name evidence="2" type="ORF">B4110_0614</name>
</gene>